<organism evidence="3 4">
    <name type="scientific">Chromohalobacter israelensis (strain ATCC BAA-138 / DSM 3043 / CIP 106854 / NCIMB 13768 / 1H11)</name>
    <name type="common">Chromohalobacter salexigens</name>
    <dbReference type="NCBI Taxonomy" id="290398"/>
    <lineage>
        <taxon>Bacteria</taxon>
        <taxon>Pseudomonadati</taxon>
        <taxon>Pseudomonadota</taxon>
        <taxon>Gammaproteobacteria</taxon>
        <taxon>Oceanospirillales</taxon>
        <taxon>Halomonadaceae</taxon>
        <taxon>Chromohalobacter</taxon>
    </lineage>
</organism>
<evidence type="ECO:0000313" key="3">
    <source>
        <dbReference type="EMBL" id="ABE58849.1"/>
    </source>
</evidence>
<keyword evidence="2" id="KW-0472">Membrane</keyword>
<feature type="transmembrane region" description="Helical" evidence="2">
    <location>
        <begin position="28"/>
        <end position="50"/>
    </location>
</feature>
<name>Q1QXF9_CHRI1</name>
<evidence type="ECO:0000256" key="1">
    <source>
        <dbReference type="SAM" id="MobiDB-lite"/>
    </source>
</evidence>
<dbReference type="HOGENOM" id="CLU_170914_0_0_6"/>
<dbReference type="STRING" id="290398.Csal_1496"/>
<sequence>MQRTKEPIVKDASSSRDVTPRRASKPGCLGLIVAGLAFIVLVYAILIYFISQGGTAEDEAREEHGIAQCWQRLARDTLDARERRTTEQRCQEMTEQFEVKYGHPPAVTQPPAS</sequence>
<protein>
    <submittedName>
        <fullName evidence="3">Uncharacterized protein</fullName>
    </submittedName>
</protein>
<gene>
    <name evidence="3" type="ordered locus">Csal_1496</name>
</gene>
<dbReference type="Proteomes" id="UP000000239">
    <property type="component" value="Chromosome"/>
</dbReference>
<dbReference type="AlphaFoldDB" id="Q1QXF9"/>
<keyword evidence="4" id="KW-1185">Reference proteome</keyword>
<reference evidence="3 4" key="1">
    <citation type="journal article" date="2011" name="Stand. Genomic Sci.">
        <title>Complete genome sequence of the halophilic and highly halotolerant Chromohalobacter salexigens type strain (1H11(T)).</title>
        <authorList>
            <person name="Copeland A."/>
            <person name="O'Connor K."/>
            <person name="Lucas S."/>
            <person name="Lapidus A."/>
            <person name="Berry K.W."/>
            <person name="Detter J.C."/>
            <person name="Del Rio T.G."/>
            <person name="Hammon N."/>
            <person name="Dalin E."/>
            <person name="Tice H."/>
            <person name="Pitluck S."/>
            <person name="Bruce D."/>
            <person name="Goodwin L."/>
            <person name="Han C."/>
            <person name="Tapia R."/>
            <person name="Saunders E."/>
            <person name="Schmutz J."/>
            <person name="Brettin T."/>
            <person name="Larimer F."/>
            <person name="Land M."/>
            <person name="Hauser L."/>
            <person name="Vargas C."/>
            <person name="Nieto J.J."/>
            <person name="Kyrpides N.C."/>
            <person name="Ivanova N."/>
            <person name="Goker M."/>
            <person name="Klenk H.P."/>
            <person name="Csonka L.N."/>
            <person name="Woyke T."/>
        </authorList>
    </citation>
    <scope>NUCLEOTIDE SEQUENCE [LARGE SCALE GENOMIC DNA]</scope>
    <source>
        <strain evidence="4">ATCC BAA-138 / DSM 3043 / CIP 106854 / NCIMB 13768 / 1H11</strain>
    </source>
</reference>
<dbReference type="EMBL" id="CP000285">
    <property type="protein sequence ID" value="ABE58849.1"/>
    <property type="molecule type" value="Genomic_DNA"/>
</dbReference>
<keyword evidence="2" id="KW-0812">Transmembrane</keyword>
<evidence type="ECO:0000313" key="4">
    <source>
        <dbReference type="Proteomes" id="UP000000239"/>
    </source>
</evidence>
<proteinExistence type="predicted"/>
<dbReference type="KEGG" id="csa:Csal_1496"/>
<feature type="region of interest" description="Disordered" evidence="1">
    <location>
        <begin position="1"/>
        <end position="25"/>
    </location>
</feature>
<evidence type="ECO:0000256" key="2">
    <source>
        <dbReference type="SAM" id="Phobius"/>
    </source>
</evidence>
<keyword evidence="2" id="KW-1133">Transmembrane helix</keyword>
<accession>Q1QXF9</accession>